<dbReference type="CDD" id="cd00009">
    <property type="entry name" value="AAA"/>
    <property type="match status" value="3"/>
</dbReference>
<comment type="similarity">
    <text evidence="1">Belongs to the CbxX/CfxQ family.</text>
</comment>
<keyword evidence="6" id="KW-1185">Reference proteome</keyword>
<dbReference type="STRING" id="1469948.GCA_000732725_01282"/>
<evidence type="ECO:0000256" key="1">
    <source>
        <dbReference type="ARBA" id="ARBA00010378"/>
    </source>
</evidence>
<dbReference type="Proteomes" id="UP000295718">
    <property type="component" value="Unassembled WGS sequence"/>
</dbReference>
<dbReference type="SUPFAM" id="SSF52540">
    <property type="entry name" value="P-loop containing nucleoside triphosphate hydrolases"/>
    <property type="match status" value="4"/>
</dbReference>
<dbReference type="RefSeq" id="WP_051869315.1">
    <property type="nucleotide sequence ID" value="NZ_JPNB01000001.1"/>
</dbReference>
<comment type="caution">
    <text evidence="5">The sequence shown here is derived from an EMBL/GenBank/DDBJ whole genome shotgun (WGS) entry which is preliminary data.</text>
</comment>
<dbReference type="Pfam" id="PF17866">
    <property type="entry name" value="AAA_lid_6"/>
    <property type="match status" value="3"/>
</dbReference>
<dbReference type="Pfam" id="PF00004">
    <property type="entry name" value="AAA"/>
    <property type="match status" value="3"/>
</dbReference>
<feature type="domain" description="AAA+ ATPase" evidence="4">
    <location>
        <begin position="396"/>
        <end position="534"/>
    </location>
</feature>
<dbReference type="EMBL" id="SLUO01000006">
    <property type="protein sequence ID" value="TCL58555.1"/>
    <property type="molecule type" value="Genomic_DNA"/>
</dbReference>
<evidence type="ECO:0000256" key="3">
    <source>
        <dbReference type="ARBA" id="ARBA00022840"/>
    </source>
</evidence>
<reference evidence="5 6" key="1">
    <citation type="submission" date="2019-03" db="EMBL/GenBank/DDBJ databases">
        <title>Genomic Encyclopedia of Type Strains, Phase IV (KMG-IV): sequencing the most valuable type-strain genomes for metagenomic binning, comparative biology and taxonomic classification.</title>
        <authorList>
            <person name="Goeker M."/>
        </authorList>
    </citation>
    <scope>NUCLEOTIDE SEQUENCE [LARGE SCALE GENOMIC DNA]</scope>
    <source>
        <strain evidence="5 6">DSM 100556</strain>
    </source>
</reference>
<keyword evidence="2" id="KW-0547">Nucleotide-binding</keyword>
<dbReference type="OrthoDB" id="9806903at2"/>
<evidence type="ECO:0000313" key="5">
    <source>
        <dbReference type="EMBL" id="TCL58555.1"/>
    </source>
</evidence>
<dbReference type="PRINTS" id="PR00819">
    <property type="entry name" value="CBXCFQXSUPER"/>
</dbReference>
<name>A0A4R1QZV9_9FIRM</name>
<accession>A0A4R1QZV9</accession>
<feature type="domain" description="AAA+ ATPase" evidence="4">
    <location>
        <begin position="669"/>
        <end position="805"/>
    </location>
</feature>
<evidence type="ECO:0000256" key="2">
    <source>
        <dbReference type="ARBA" id="ARBA00022741"/>
    </source>
</evidence>
<dbReference type="InterPro" id="IPR000641">
    <property type="entry name" value="CbxX/CfxQ"/>
</dbReference>
<sequence>MVKYQSGENEKASLLTKWGLRKQKQSDLNLEGTLAKREKRKAPRIELVNNIFDKIENEIVEYVIGQGNYLKKLCIAFKRPFVVDNEKSYKNFLIVLGPGGTGKKYSVRIMAKFLSIHGLIPNSSIYRLDLSTYDNEKNTDKLFLPDLHKAFHSDSSIVILENFDRADSKAIDYLCKLVEKGTIRVDKRFSWKSGEMQDVTGAYISNTHDDISANGKYVILVADRDLSYVSKVFPNFILEKIVDILCTQRLSLAELTIIAESMLEDFSNKLTMNVNLFVNYSNIASQLCEIINMTKGAHDLENVIEKSLYNPMLEKSLSGEFHPGTVVTLEIIDGILFGNNVMISEVYTGKNEEALIKIKQELDCIIGLIAVKEFVIKLDEYITFERKRNKTEDAKISLNMVFCGNPGTGKTTVARIIAKYLRELGYLSSGHLVEVSRDELVGQYIGETAQKTANKIKEALGGVLFIDEAYSLSRNKQDIYGIEVIDTLVKYMEDYRDDLVVILAGYTEEMQYFMSSNPGLKSRFKYTVDFQDYTSAELLQIAEQMANKQGYQLESDCKKELLLYFDKKQIPGKKDSGNGRMVRNMVEIAMTNYVHRITAELENDSDNENSMLLKTVDFEIYDNASFDLESELEKIIGLDNIKKLIRNLQVQLLFDRKRREAGFDIDSKQSLNMVFVGNPGTGKTYIARTVAKLLKNLNVLKTDQFIETDRNGLVAQYAGQSSQKTQEIFMSALGGVLFIDEAYSLSSTNSFDREAIDTLVKLIEDNAGNIVVIIAGYKKEMARFMMNNSGLSSRFNLTFDFPDYTTEELYSILKKQAVDKGFVIDEGASNTIHETLEIKSAEQEYSGNGRLVRNLLEEAIRRQTERLASYKSDEDNKNEMILLRAEDFLVDSKYMFKDFDLEKKLASIVGLESVKDYLRSLYSMLRVQKARKEIGIEDSGTQTLHMIYCGNPGTGKTTIARLVGEILYEMGILANRNFIETDRAGLVAGYVGQTAIKTKEVIKQALDGVLFIDEAYSLSNDASNGGFGKEAIDTLVKDMDDNRERLVVILAGYKDDMEKFLDTNPGLASRFSNVLEFENYSPEELLDIISCMYKDKNFLLGDGTSEKLIKHFTVVKQEKNFGNGRYARNLCERSIRNLSLRISRTGDFSKEALTTILPEDIA</sequence>
<dbReference type="GO" id="GO:0005524">
    <property type="term" value="F:ATP binding"/>
    <property type="evidence" value="ECO:0007669"/>
    <property type="project" value="UniProtKB-KW"/>
</dbReference>
<feature type="domain" description="AAA+ ATPase" evidence="4">
    <location>
        <begin position="942"/>
        <end position="1081"/>
    </location>
</feature>
<feature type="domain" description="AAA+ ATPase" evidence="4">
    <location>
        <begin position="89"/>
        <end position="242"/>
    </location>
</feature>
<gene>
    <name evidence="5" type="ORF">EDD76_106208</name>
</gene>
<dbReference type="SMART" id="SM00382">
    <property type="entry name" value="AAA"/>
    <property type="match status" value="4"/>
</dbReference>
<dbReference type="Gene3D" id="1.10.8.60">
    <property type="match status" value="3"/>
</dbReference>
<proteinExistence type="inferred from homology"/>
<dbReference type="PANTHER" id="PTHR43392:SF2">
    <property type="entry name" value="AAA-TYPE ATPASE FAMILY PROTEIN _ ANKYRIN REPEAT FAMILY PROTEIN"/>
    <property type="match status" value="1"/>
</dbReference>
<dbReference type="InterPro" id="IPR003593">
    <property type="entry name" value="AAA+_ATPase"/>
</dbReference>
<dbReference type="GO" id="GO:0016887">
    <property type="term" value="F:ATP hydrolysis activity"/>
    <property type="evidence" value="ECO:0007669"/>
    <property type="project" value="InterPro"/>
</dbReference>
<dbReference type="AlphaFoldDB" id="A0A4R1QZV9"/>
<organism evidence="5 6">
    <name type="scientific">Kineothrix alysoides</name>
    <dbReference type="NCBI Taxonomy" id="1469948"/>
    <lineage>
        <taxon>Bacteria</taxon>
        <taxon>Bacillati</taxon>
        <taxon>Bacillota</taxon>
        <taxon>Clostridia</taxon>
        <taxon>Lachnospirales</taxon>
        <taxon>Lachnospiraceae</taxon>
        <taxon>Kineothrix</taxon>
    </lineage>
</organism>
<dbReference type="InterPro" id="IPR003959">
    <property type="entry name" value="ATPase_AAA_core"/>
</dbReference>
<dbReference type="FunFam" id="3.40.50.300:FF:000216">
    <property type="entry name" value="Type VII secretion ATPase EccA"/>
    <property type="match status" value="3"/>
</dbReference>
<evidence type="ECO:0000313" key="6">
    <source>
        <dbReference type="Proteomes" id="UP000295718"/>
    </source>
</evidence>
<keyword evidence="3" id="KW-0067">ATP-binding</keyword>
<dbReference type="PANTHER" id="PTHR43392">
    <property type="entry name" value="AAA-TYPE ATPASE FAMILY PROTEIN / ANKYRIN REPEAT FAMILY PROTEIN"/>
    <property type="match status" value="1"/>
</dbReference>
<dbReference type="InterPro" id="IPR050773">
    <property type="entry name" value="CbxX/CfxQ_RuBisCO_ESX"/>
</dbReference>
<dbReference type="InterPro" id="IPR027417">
    <property type="entry name" value="P-loop_NTPase"/>
</dbReference>
<protein>
    <submittedName>
        <fullName evidence="5">SpoVK/Ycf46/Vps4 family AAA+-type ATPase</fullName>
    </submittedName>
</protein>
<dbReference type="InterPro" id="IPR041627">
    <property type="entry name" value="AAA_lid_6"/>
</dbReference>
<evidence type="ECO:0000259" key="4">
    <source>
        <dbReference type="SMART" id="SM00382"/>
    </source>
</evidence>
<dbReference type="Gene3D" id="3.40.50.300">
    <property type="entry name" value="P-loop containing nucleotide triphosphate hydrolases"/>
    <property type="match status" value="4"/>
</dbReference>